<accession>A0A4U6QCK2</accession>
<dbReference type="AlphaFoldDB" id="A0A4U6QCK2"/>
<dbReference type="EMBL" id="SZZH01000004">
    <property type="protein sequence ID" value="TKV57857.1"/>
    <property type="molecule type" value="Genomic_DNA"/>
</dbReference>
<dbReference type="RefSeq" id="WP_137450941.1">
    <property type="nucleotide sequence ID" value="NZ_SZZH01000004.1"/>
</dbReference>
<evidence type="ECO:0000256" key="1">
    <source>
        <dbReference type="SAM" id="MobiDB-lite"/>
    </source>
</evidence>
<reference evidence="3 4" key="1">
    <citation type="submission" date="2019-05" db="EMBL/GenBank/DDBJ databases">
        <title>Nakamurella sp. N5BH11, whole genome shotgun sequence.</title>
        <authorList>
            <person name="Tuo L."/>
        </authorList>
    </citation>
    <scope>NUCLEOTIDE SEQUENCE [LARGE SCALE GENOMIC DNA]</scope>
    <source>
        <strain evidence="3 4">N5BH11</strain>
    </source>
</reference>
<protein>
    <submittedName>
        <fullName evidence="3">Uncharacterized protein</fullName>
    </submittedName>
</protein>
<keyword evidence="2" id="KW-0812">Transmembrane</keyword>
<name>A0A4U6QCK2_9ACTN</name>
<proteinExistence type="predicted"/>
<keyword evidence="4" id="KW-1185">Reference proteome</keyword>
<gene>
    <name evidence="3" type="ORF">FDO65_17160</name>
</gene>
<feature type="compositionally biased region" description="Basic and acidic residues" evidence="1">
    <location>
        <begin position="7"/>
        <end position="22"/>
    </location>
</feature>
<feature type="transmembrane region" description="Helical" evidence="2">
    <location>
        <begin position="60"/>
        <end position="81"/>
    </location>
</feature>
<keyword evidence="2" id="KW-1133">Transmembrane helix</keyword>
<dbReference type="Proteomes" id="UP000306985">
    <property type="component" value="Unassembled WGS sequence"/>
</dbReference>
<comment type="caution">
    <text evidence="3">The sequence shown here is derived from an EMBL/GenBank/DDBJ whole genome shotgun (WGS) entry which is preliminary data.</text>
</comment>
<keyword evidence="2" id="KW-0472">Membrane</keyword>
<evidence type="ECO:0000313" key="3">
    <source>
        <dbReference type="EMBL" id="TKV57857.1"/>
    </source>
</evidence>
<evidence type="ECO:0000256" key="2">
    <source>
        <dbReference type="SAM" id="Phobius"/>
    </source>
</evidence>
<sequence>MSVGPPPDRHRDGPAKAPDDRAEQVLSQALRVMAGGGRRSPETASAVDAPWWDRATTVQLLLVAVLVGLVVGGLAGIVSLLL</sequence>
<organism evidence="3 4">
    <name type="scientific">Nakamurella flava</name>
    <dbReference type="NCBI Taxonomy" id="2576308"/>
    <lineage>
        <taxon>Bacteria</taxon>
        <taxon>Bacillati</taxon>
        <taxon>Actinomycetota</taxon>
        <taxon>Actinomycetes</taxon>
        <taxon>Nakamurellales</taxon>
        <taxon>Nakamurellaceae</taxon>
        <taxon>Nakamurella</taxon>
    </lineage>
</organism>
<feature type="region of interest" description="Disordered" evidence="1">
    <location>
        <begin position="1"/>
        <end position="22"/>
    </location>
</feature>
<evidence type="ECO:0000313" key="4">
    <source>
        <dbReference type="Proteomes" id="UP000306985"/>
    </source>
</evidence>